<dbReference type="InterPro" id="IPR028051">
    <property type="entry name" value="CheX-like_dom"/>
</dbReference>
<dbReference type="SUPFAM" id="SSF103039">
    <property type="entry name" value="CheC-like"/>
    <property type="match status" value="1"/>
</dbReference>
<evidence type="ECO:0000313" key="3">
    <source>
        <dbReference type="EMBL" id="QTX31408.1"/>
    </source>
</evidence>
<feature type="domain" description="Chemotaxis phosphatase CheX-like" evidence="2">
    <location>
        <begin position="57"/>
        <end position="143"/>
    </location>
</feature>
<dbReference type="RefSeq" id="WP_274372566.1">
    <property type="nucleotide sequence ID" value="NZ_CP072943.1"/>
</dbReference>
<dbReference type="Pfam" id="PF13690">
    <property type="entry name" value="CheX"/>
    <property type="match status" value="1"/>
</dbReference>
<dbReference type="KEGG" id="aram:KAR29_08455"/>
<keyword evidence="4" id="KW-1185">Reference proteome</keyword>
<organism evidence="3 4">
    <name type="scientific">Aminithiophilus ramosus</name>
    <dbReference type="NCBI Taxonomy" id="3029084"/>
    <lineage>
        <taxon>Bacteria</taxon>
        <taxon>Thermotogati</taxon>
        <taxon>Synergistota</taxon>
        <taxon>Synergistia</taxon>
        <taxon>Synergistales</taxon>
        <taxon>Aminithiophilaceae</taxon>
        <taxon>Aminithiophilus</taxon>
    </lineage>
</organism>
<protein>
    <submittedName>
        <fullName evidence="3">Chemotaxis protein CheX</fullName>
    </submittedName>
</protein>
<dbReference type="AlphaFoldDB" id="A0A9Q7AKZ6"/>
<dbReference type="EMBL" id="CP072943">
    <property type="protein sequence ID" value="QTX31408.1"/>
    <property type="molecule type" value="Genomic_DNA"/>
</dbReference>
<dbReference type="Gene3D" id="3.40.1550.10">
    <property type="entry name" value="CheC-like"/>
    <property type="match status" value="1"/>
</dbReference>
<accession>A0A9Q7AKZ6</accession>
<proteinExistence type="predicted"/>
<dbReference type="Proteomes" id="UP000671879">
    <property type="component" value="Chromosome"/>
</dbReference>
<evidence type="ECO:0000313" key="4">
    <source>
        <dbReference type="Proteomes" id="UP000671879"/>
    </source>
</evidence>
<name>A0A9Q7AKZ6_9BACT</name>
<gene>
    <name evidence="3" type="ORF">KAR29_08455</name>
</gene>
<evidence type="ECO:0000256" key="1">
    <source>
        <dbReference type="ARBA" id="ARBA00022500"/>
    </source>
</evidence>
<keyword evidence="1" id="KW-0145">Chemotaxis</keyword>
<evidence type="ECO:0000259" key="2">
    <source>
        <dbReference type="Pfam" id="PF13690"/>
    </source>
</evidence>
<dbReference type="CDD" id="cd17906">
    <property type="entry name" value="CheX"/>
    <property type="match status" value="1"/>
</dbReference>
<sequence>MAPDRRLPPANIRLEILTDLVQGAQRGLSQFVASLGHELSLDKASVLLSDQMPEGRIVAMLGYVGQLQGGLSLVLNEESFEVFFKALSGGFMEADLDNPIVVSAAGEMLNMIGGKMAIGLSERGYAMDLTPPQVFQGDTIRQAALPTNRRFILPYRIVGTGGKFFFTIMALRQADDIENPPPL</sequence>
<reference evidence="4" key="1">
    <citation type="submission" date="2021-04" db="EMBL/GenBank/DDBJ databases">
        <title>A novel Synergistetes isolate from a pyrite-forming mixed culture.</title>
        <authorList>
            <person name="Bunk B."/>
            <person name="Sproer C."/>
            <person name="Spring S."/>
            <person name="Pester M."/>
        </authorList>
    </citation>
    <scope>NUCLEOTIDE SEQUENCE [LARGE SCALE GENOMIC DNA]</scope>
    <source>
        <strain evidence="4">J.5.4.2-T.3.5.2</strain>
    </source>
</reference>
<dbReference type="GO" id="GO:0006935">
    <property type="term" value="P:chemotaxis"/>
    <property type="evidence" value="ECO:0007669"/>
    <property type="project" value="UniProtKB-KW"/>
</dbReference>
<dbReference type="InterPro" id="IPR028976">
    <property type="entry name" value="CheC-like_sf"/>
</dbReference>